<sequence length="85" mass="9327">MPPSLRPSPVVRYSGGVGMCREVITLYDSLIGAIAISVADVGQCRFYGTNAPRVPVMTEAQQQRTIPLPNTWSSMENCTRPMNQI</sequence>
<dbReference type="AlphaFoldDB" id="A0AAV7S1A5"/>
<comment type="caution">
    <text evidence="1">The sequence shown here is derived from an EMBL/GenBank/DDBJ whole genome shotgun (WGS) entry which is preliminary data.</text>
</comment>
<evidence type="ECO:0000313" key="2">
    <source>
        <dbReference type="Proteomes" id="UP001066276"/>
    </source>
</evidence>
<protein>
    <submittedName>
        <fullName evidence="1">Uncharacterized protein</fullName>
    </submittedName>
</protein>
<reference evidence="1" key="1">
    <citation type="journal article" date="2022" name="bioRxiv">
        <title>Sequencing and chromosome-scale assembly of the giantPleurodeles waltlgenome.</title>
        <authorList>
            <person name="Brown T."/>
            <person name="Elewa A."/>
            <person name="Iarovenko S."/>
            <person name="Subramanian E."/>
            <person name="Araus A.J."/>
            <person name="Petzold A."/>
            <person name="Susuki M."/>
            <person name="Suzuki K.-i.T."/>
            <person name="Hayashi T."/>
            <person name="Toyoda A."/>
            <person name="Oliveira C."/>
            <person name="Osipova E."/>
            <person name="Leigh N.D."/>
            <person name="Simon A."/>
            <person name="Yun M.H."/>
        </authorList>
    </citation>
    <scope>NUCLEOTIDE SEQUENCE</scope>
    <source>
        <strain evidence="1">20211129_DDA</strain>
        <tissue evidence="1">Liver</tissue>
    </source>
</reference>
<evidence type="ECO:0000313" key="1">
    <source>
        <dbReference type="EMBL" id="KAJ1157732.1"/>
    </source>
</evidence>
<proteinExistence type="predicted"/>
<dbReference type="EMBL" id="JANPWB010000009">
    <property type="protein sequence ID" value="KAJ1157732.1"/>
    <property type="molecule type" value="Genomic_DNA"/>
</dbReference>
<organism evidence="1 2">
    <name type="scientific">Pleurodeles waltl</name>
    <name type="common">Iberian ribbed newt</name>
    <dbReference type="NCBI Taxonomy" id="8319"/>
    <lineage>
        <taxon>Eukaryota</taxon>
        <taxon>Metazoa</taxon>
        <taxon>Chordata</taxon>
        <taxon>Craniata</taxon>
        <taxon>Vertebrata</taxon>
        <taxon>Euteleostomi</taxon>
        <taxon>Amphibia</taxon>
        <taxon>Batrachia</taxon>
        <taxon>Caudata</taxon>
        <taxon>Salamandroidea</taxon>
        <taxon>Salamandridae</taxon>
        <taxon>Pleurodelinae</taxon>
        <taxon>Pleurodeles</taxon>
    </lineage>
</organism>
<accession>A0AAV7S1A5</accession>
<dbReference type="Proteomes" id="UP001066276">
    <property type="component" value="Chromosome 5"/>
</dbReference>
<gene>
    <name evidence="1" type="ORF">NDU88_010432</name>
</gene>
<name>A0AAV7S1A5_PLEWA</name>
<keyword evidence="2" id="KW-1185">Reference proteome</keyword>